<keyword evidence="1" id="KW-1133">Transmembrane helix</keyword>
<keyword evidence="1" id="KW-0472">Membrane</keyword>
<feature type="transmembrane region" description="Helical" evidence="1">
    <location>
        <begin position="334"/>
        <end position="364"/>
    </location>
</feature>
<organism evidence="2 3">
    <name type="scientific">Salinispora tropica (strain ATCC BAA-916 / DSM 44818 / JCM 13857 / NBRC 105044 / CNB-440)</name>
    <dbReference type="NCBI Taxonomy" id="369723"/>
    <lineage>
        <taxon>Bacteria</taxon>
        <taxon>Bacillati</taxon>
        <taxon>Actinomycetota</taxon>
        <taxon>Actinomycetes</taxon>
        <taxon>Micromonosporales</taxon>
        <taxon>Micromonosporaceae</taxon>
        <taxon>Salinispora</taxon>
    </lineage>
</organism>
<feature type="transmembrane region" description="Helical" evidence="1">
    <location>
        <begin position="172"/>
        <end position="195"/>
    </location>
</feature>
<feature type="transmembrane region" description="Helical" evidence="1">
    <location>
        <begin position="370"/>
        <end position="389"/>
    </location>
</feature>
<keyword evidence="3" id="KW-1185">Reference proteome</keyword>
<dbReference type="STRING" id="369723.Strop_2431"/>
<accession>A4X7M8</accession>
<dbReference type="eggNOG" id="COG1994">
    <property type="taxonomic scope" value="Bacteria"/>
</dbReference>
<name>A4X7M8_SALTO</name>
<dbReference type="Proteomes" id="UP000000235">
    <property type="component" value="Chromosome"/>
</dbReference>
<dbReference type="RefSeq" id="WP_012013659.1">
    <property type="nucleotide sequence ID" value="NC_009380.1"/>
</dbReference>
<evidence type="ECO:0000313" key="2">
    <source>
        <dbReference type="EMBL" id="ABP54878.1"/>
    </source>
</evidence>
<dbReference type="KEGG" id="stp:Strop_2431"/>
<gene>
    <name evidence="2" type="ordered locus">Strop_2431</name>
</gene>
<feature type="transmembrane region" description="Helical" evidence="1">
    <location>
        <begin position="258"/>
        <end position="277"/>
    </location>
</feature>
<dbReference type="AlphaFoldDB" id="A4X7M8"/>
<proteinExistence type="predicted"/>
<feature type="transmembrane region" description="Helical" evidence="1">
    <location>
        <begin position="130"/>
        <end position="152"/>
    </location>
</feature>
<dbReference type="EMBL" id="CP000667">
    <property type="protein sequence ID" value="ABP54878.1"/>
    <property type="molecule type" value="Genomic_DNA"/>
</dbReference>
<dbReference type="PATRIC" id="fig|369723.5.peg.2503"/>
<keyword evidence="1" id="KW-0812">Transmembrane</keyword>
<feature type="transmembrane region" description="Helical" evidence="1">
    <location>
        <begin position="226"/>
        <end position="252"/>
    </location>
</feature>
<sequence length="410" mass="45040">MTYPGLLAKRPRLREDLIFSRPLWRGPDTVYLLKDRRNGRAFEIPPKEQFLLRRLDGVRSLGEVGAEYAEEYGRRLGDAHWTRLLWLLHERDLLAVHPADPTTAPGDGERTTADPRRSGVLGWWARRLRWLLRPGVFALVAVLVVALLAMVGLRLGPLWQTARPAFTDPVSLVALAVLAWSSAALHEFAHGVVAVHFGATVNRINLVTLTCKVEDYLYLPRRSQQVLIASAGAVANGLVLLLTGAALLVLPGAFADRLLSAFLLVGVAQTLVNVIALPPLDGYKVLSHLLDQLDLAPESRRYLATLPRRLLPRQQAQTVAEAGRDAGRRYPRRAAVCLGLFAAWWLLAIAAVASLVIVYLGALLRPSLGALAYVLPAAIVSLTVAGWLARPRRPRPLDRNPAPPTSENDQ</sequence>
<protein>
    <submittedName>
        <fullName evidence="2">Peptidase M50</fullName>
    </submittedName>
</protein>
<dbReference type="CDD" id="cd05709">
    <property type="entry name" value="S2P-M50"/>
    <property type="match status" value="1"/>
</dbReference>
<dbReference type="HOGENOM" id="CLU_727438_0_0_11"/>
<reference evidence="3" key="1">
    <citation type="journal article" date="2007" name="Proc. Natl. Acad. Sci. U.S.A.">
        <title>Genome sequencing reveals complex secondary metabolome in the marine actinomycete Salinispora tropica.</title>
        <authorList>
            <person name="Udwary D.W."/>
            <person name="Zeigler L."/>
            <person name="Asolkar R.N."/>
            <person name="Singan V."/>
            <person name="Lapidus A."/>
            <person name="Fenical W."/>
            <person name="Jensen P.R."/>
            <person name="Moore B.S."/>
        </authorList>
    </citation>
    <scope>NUCLEOTIDE SEQUENCE [LARGE SCALE GENOMIC DNA]</scope>
    <source>
        <strain evidence="3">ATCC BAA-916 / DSM 44818 / CNB-440</strain>
    </source>
</reference>
<evidence type="ECO:0000313" key="3">
    <source>
        <dbReference type="Proteomes" id="UP000000235"/>
    </source>
</evidence>
<evidence type="ECO:0000256" key="1">
    <source>
        <dbReference type="SAM" id="Phobius"/>
    </source>
</evidence>